<evidence type="ECO:0000313" key="2">
    <source>
        <dbReference type="Proteomes" id="UP001141806"/>
    </source>
</evidence>
<name>A0A9Q0R0B8_9MAGN</name>
<accession>A0A9Q0R0B8</accession>
<proteinExistence type="predicted"/>
<reference evidence="1" key="1">
    <citation type="journal article" date="2023" name="Plant J.">
        <title>The genome of the king protea, Protea cynaroides.</title>
        <authorList>
            <person name="Chang J."/>
            <person name="Duong T.A."/>
            <person name="Schoeman C."/>
            <person name="Ma X."/>
            <person name="Roodt D."/>
            <person name="Barker N."/>
            <person name="Li Z."/>
            <person name="Van de Peer Y."/>
            <person name="Mizrachi E."/>
        </authorList>
    </citation>
    <scope>NUCLEOTIDE SEQUENCE</scope>
    <source>
        <tissue evidence="1">Young leaves</tissue>
    </source>
</reference>
<dbReference type="Proteomes" id="UP001141806">
    <property type="component" value="Unassembled WGS sequence"/>
</dbReference>
<evidence type="ECO:0000313" key="1">
    <source>
        <dbReference type="EMBL" id="KAJ4978700.1"/>
    </source>
</evidence>
<gene>
    <name evidence="1" type="ORF">NE237_009480</name>
</gene>
<dbReference type="OrthoDB" id="1572276at2759"/>
<dbReference type="AlphaFoldDB" id="A0A9Q0R0B8"/>
<comment type="caution">
    <text evidence="1">The sequence shown here is derived from an EMBL/GenBank/DDBJ whole genome shotgun (WGS) entry which is preliminary data.</text>
</comment>
<sequence length="117" mass="13449">MQLWNWEWCPSLRPKKPNSLRPGEPRAAVWSKLSTNMSIELVRLVMSSPKNFQLQTFGHCFWVSELTGLGNQDIPGHFGLPKESCRDPIKPAVINLIFDRNYLIHSSSGCRSDQFYI</sequence>
<protein>
    <submittedName>
        <fullName evidence="1">Uncharacterized protein</fullName>
    </submittedName>
</protein>
<organism evidence="1 2">
    <name type="scientific">Protea cynaroides</name>
    <dbReference type="NCBI Taxonomy" id="273540"/>
    <lineage>
        <taxon>Eukaryota</taxon>
        <taxon>Viridiplantae</taxon>
        <taxon>Streptophyta</taxon>
        <taxon>Embryophyta</taxon>
        <taxon>Tracheophyta</taxon>
        <taxon>Spermatophyta</taxon>
        <taxon>Magnoliopsida</taxon>
        <taxon>Proteales</taxon>
        <taxon>Proteaceae</taxon>
        <taxon>Protea</taxon>
    </lineage>
</organism>
<dbReference type="EMBL" id="JAMYWD010000002">
    <property type="protein sequence ID" value="KAJ4978700.1"/>
    <property type="molecule type" value="Genomic_DNA"/>
</dbReference>
<keyword evidence="2" id="KW-1185">Reference proteome</keyword>